<feature type="signal peptide" evidence="1">
    <location>
        <begin position="1"/>
        <end position="23"/>
    </location>
</feature>
<organism evidence="2 3">
    <name type="scientific">Pseudomonas weihenstephanensis</name>
    <dbReference type="NCBI Taxonomy" id="1608994"/>
    <lineage>
        <taxon>Bacteria</taxon>
        <taxon>Pseudomonadati</taxon>
        <taxon>Pseudomonadota</taxon>
        <taxon>Gammaproteobacteria</taxon>
        <taxon>Pseudomonadales</taxon>
        <taxon>Pseudomonadaceae</taxon>
        <taxon>Pseudomonas</taxon>
    </lineage>
</organism>
<evidence type="ECO:0000256" key="1">
    <source>
        <dbReference type="SAM" id="SignalP"/>
    </source>
</evidence>
<proteinExistence type="predicted"/>
<evidence type="ECO:0000313" key="2">
    <source>
        <dbReference type="EMBL" id="MBM1195419.1"/>
    </source>
</evidence>
<dbReference type="Proteomes" id="UP000809529">
    <property type="component" value="Unassembled WGS sequence"/>
</dbReference>
<name>A0ABS1ZG33_9PSED</name>
<dbReference type="SUPFAM" id="SSF47781">
    <property type="entry name" value="RuvA domain 2-like"/>
    <property type="match status" value="1"/>
</dbReference>
<dbReference type="InterPro" id="IPR010994">
    <property type="entry name" value="RuvA_2-like"/>
</dbReference>
<dbReference type="RefSeq" id="WP_059764092.1">
    <property type="nucleotide sequence ID" value="NZ_JAAEBW010000004.1"/>
</dbReference>
<dbReference type="PANTHER" id="PTHR21180:SF32">
    <property type="entry name" value="ENDONUCLEASE_EXONUCLEASE_PHOSPHATASE FAMILY DOMAIN-CONTAINING PROTEIN 1"/>
    <property type="match status" value="1"/>
</dbReference>
<dbReference type="EMBL" id="JAAEBW010000004">
    <property type="protein sequence ID" value="MBM1195419.1"/>
    <property type="molecule type" value="Genomic_DNA"/>
</dbReference>
<dbReference type="NCBIfam" id="TIGR00426">
    <property type="entry name" value="competence protein ComEA helix-hairpin-helix repeat region"/>
    <property type="match status" value="1"/>
</dbReference>
<dbReference type="InterPro" id="IPR004509">
    <property type="entry name" value="Competence_ComEA_HhH"/>
</dbReference>
<dbReference type="Pfam" id="PF12836">
    <property type="entry name" value="HHH_3"/>
    <property type="match status" value="1"/>
</dbReference>
<feature type="chain" id="PRO_5046266570" evidence="1">
    <location>
        <begin position="24"/>
        <end position="110"/>
    </location>
</feature>
<reference evidence="2 3" key="1">
    <citation type="submission" date="2020-01" db="EMBL/GenBank/DDBJ databases">
        <title>Comparative genomics of meat spoilage bacteria.</title>
        <authorList>
            <person name="Hilgarth M."/>
            <person name="Vogel R.F."/>
        </authorList>
    </citation>
    <scope>NUCLEOTIDE SEQUENCE [LARGE SCALE GENOMIC DNA]</scope>
    <source>
        <strain evidence="2 3">TMW2.2077</strain>
    </source>
</reference>
<protein>
    <submittedName>
        <fullName evidence="2">Helix-hairpin-helix domain-containing protein</fullName>
    </submittedName>
</protein>
<keyword evidence="3" id="KW-1185">Reference proteome</keyword>
<gene>
    <name evidence="2" type="ORF">GYN02_09535</name>
</gene>
<keyword evidence="1" id="KW-0732">Signal</keyword>
<comment type="caution">
    <text evidence="2">The sequence shown here is derived from an EMBL/GenBank/DDBJ whole genome shotgun (WGS) entry which is preliminary data.</text>
</comment>
<dbReference type="InterPro" id="IPR051675">
    <property type="entry name" value="Endo/Exo/Phosphatase_dom_1"/>
</dbReference>
<dbReference type="Gene3D" id="1.10.150.280">
    <property type="entry name" value="AF1531-like domain"/>
    <property type="match status" value="1"/>
</dbReference>
<evidence type="ECO:0000313" key="3">
    <source>
        <dbReference type="Proteomes" id="UP000809529"/>
    </source>
</evidence>
<dbReference type="PANTHER" id="PTHR21180">
    <property type="entry name" value="ENDONUCLEASE/EXONUCLEASE/PHOSPHATASE FAMILY DOMAIN-CONTAINING PROTEIN 1"/>
    <property type="match status" value="1"/>
</dbReference>
<accession>A0ABS1ZG33</accession>
<sequence>MRIALVPLFVMAMLSGISGLAGANTPVTPPAAVVTPAQVAPDVQVMTINLNTADEATLQRELSGVGAAKARAIVAYRQANGDFASADELLEVKGIGKAIYEKNRDKVAVN</sequence>